<gene>
    <name evidence="2" type="ORF">A0H81_14985</name>
</gene>
<feature type="region of interest" description="Disordered" evidence="1">
    <location>
        <begin position="102"/>
        <end position="193"/>
    </location>
</feature>
<feature type="compositionally biased region" description="Basic and acidic residues" evidence="1">
    <location>
        <begin position="114"/>
        <end position="125"/>
    </location>
</feature>
<name>A0A1C7LJR3_GRIFR</name>
<evidence type="ECO:0000313" key="3">
    <source>
        <dbReference type="Proteomes" id="UP000092993"/>
    </source>
</evidence>
<keyword evidence="3" id="KW-1185">Reference proteome</keyword>
<evidence type="ECO:0000313" key="2">
    <source>
        <dbReference type="EMBL" id="OBZ65011.1"/>
    </source>
</evidence>
<dbReference type="Proteomes" id="UP000092993">
    <property type="component" value="Unassembled WGS sequence"/>
</dbReference>
<feature type="compositionally biased region" description="Low complexity" evidence="1">
    <location>
        <begin position="155"/>
        <end position="168"/>
    </location>
</feature>
<dbReference type="AlphaFoldDB" id="A0A1C7LJR3"/>
<evidence type="ECO:0000256" key="1">
    <source>
        <dbReference type="SAM" id="MobiDB-lite"/>
    </source>
</evidence>
<proteinExistence type="predicted"/>
<organism evidence="2 3">
    <name type="scientific">Grifola frondosa</name>
    <name type="common">Maitake</name>
    <name type="synonym">Polyporus frondosus</name>
    <dbReference type="NCBI Taxonomy" id="5627"/>
    <lineage>
        <taxon>Eukaryota</taxon>
        <taxon>Fungi</taxon>
        <taxon>Dikarya</taxon>
        <taxon>Basidiomycota</taxon>
        <taxon>Agaricomycotina</taxon>
        <taxon>Agaricomycetes</taxon>
        <taxon>Polyporales</taxon>
        <taxon>Grifolaceae</taxon>
        <taxon>Grifola</taxon>
    </lineage>
</organism>
<reference evidence="2 3" key="1">
    <citation type="submission" date="2016-03" db="EMBL/GenBank/DDBJ databases">
        <title>Whole genome sequencing of Grifola frondosa 9006-11.</title>
        <authorList>
            <person name="Min B."/>
            <person name="Park H."/>
            <person name="Kim J.-G."/>
            <person name="Cho H."/>
            <person name="Oh Y.-L."/>
            <person name="Kong W.-S."/>
            <person name="Choi I.-G."/>
        </authorList>
    </citation>
    <scope>NUCLEOTIDE SEQUENCE [LARGE SCALE GENOMIC DNA]</scope>
    <source>
        <strain evidence="2 3">9006-11</strain>
    </source>
</reference>
<dbReference type="EMBL" id="LUGG01000060">
    <property type="protein sequence ID" value="OBZ65011.1"/>
    <property type="molecule type" value="Genomic_DNA"/>
</dbReference>
<accession>A0A1C7LJR3</accession>
<feature type="region of interest" description="Disordered" evidence="1">
    <location>
        <begin position="207"/>
        <end position="233"/>
    </location>
</feature>
<protein>
    <submittedName>
        <fullName evidence="2">Uncharacterized protein</fullName>
    </submittedName>
</protein>
<sequence length="532" mass="57091">MYLFRCRSTTYALTKTEVRTIRAWPHFTRTGSAHTRPPHSPPTSGSCVVASLNSSTHSVSPATRHFVEDVDNNAVTEDATAEFLGETVSTLDPSLHRSISSLASTIPAKRPRISTHDGSDEDIHRVPLSPRTATPKRARRFVTTVSEESTDSDSDTSSSPGSLTPLGSRIRDKAKTGIRGGGTSVSNLPVPGAYPLELLESDGNRERIHRAPHSPSKVTSPAHSIAVSSPKNRSRWEYRKCAATQTSARNLHVASAGVIRTSSPAIVHPDPVTQASHRCQEFVTSPPASSTDAIPATNKEDTSPRVIGASFVLPSHARDSHHVLPLGGATLMPAPRSPSPAIVGSGQEERPVKLEPVPASLVASNHSLMMSSIIEHVPSAPAEPSSDLILSEMRQQMQHHGLHLARLTDAMVALMSRLPEGVYSGNISAAADEVPMDVDDVDLAVRAETPPLPWDVMRADMQHMRGEVRKLGSNLRRLVDDLTSDPTSRASLSQGDKYAMDVDEDINGGAGTRIAPVRPTSSQAKPITIYIL</sequence>
<feature type="compositionally biased region" description="Polar residues" evidence="1">
    <location>
        <begin position="216"/>
        <end position="231"/>
    </location>
</feature>
<comment type="caution">
    <text evidence="2">The sequence shown here is derived from an EMBL/GenBank/DDBJ whole genome shotgun (WGS) entry which is preliminary data.</text>
</comment>